<feature type="transmembrane region" description="Helical" evidence="6">
    <location>
        <begin position="7"/>
        <end position="27"/>
    </location>
</feature>
<evidence type="ECO:0000313" key="8">
    <source>
        <dbReference type="Proteomes" id="UP001378960"/>
    </source>
</evidence>
<keyword evidence="4 6" id="KW-1133">Transmembrane helix</keyword>
<evidence type="ECO:0000256" key="6">
    <source>
        <dbReference type="SAM" id="Phobius"/>
    </source>
</evidence>
<evidence type="ECO:0000256" key="2">
    <source>
        <dbReference type="ARBA" id="ARBA00009530"/>
    </source>
</evidence>
<gene>
    <name evidence="7" type="ORF">DAPK24_034390</name>
</gene>
<dbReference type="GO" id="GO:0016020">
    <property type="term" value="C:membrane"/>
    <property type="evidence" value="ECO:0007669"/>
    <property type="project" value="UniProtKB-SubCell"/>
</dbReference>
<sequence>MNNYTMAINKWALIGITCFCPPLAVYLCEGAKISVLVNAFFCCCIWFPGVLHALHIIGKTRFKDEYTDESELEKP</sequence>
<reference evidence="7 8" key="1">
    <citation type="journal article" date="2023" name="Elife">
        <title>Identification of key yeast species and microbe-microbe interactions impacting larval growth of Drosophila in the wild.</title>
        <authorList>
            <person name="Mure A."/>
            <person name="Sugiura Y."/>
            <person name="Maeda R."/>
            <person name="Honda K."/>
            <person name="Sakurai N."/>
            <person name="Takahashi Y."/>
            <person name="Watada M."/>
            <person name="Katoh T."/>
            <person name="Gotoh A."/>
            <person name="Gotoh Y."/>
            <person name="Taniguchi I."/>
            <person name="Nakamura K."/>
            <person name="Hayashi T."/>
            <person name="Katayama T."/>
            <person name="Uemura T."/>
            <person name="Hattori Y."/>
        </authorList>
    </citation>
    <scope>NUCLEOTIDE SEQUENCE [LARGE SCALE GENOMIC DNA]</scope>
    <source>
        <strain evidence="7 8">PK-24</strain>
    </source>
</reference>
<protein>
    <recommendedName>
        <fullName evidence="9">Plasma membrane proteolipid 3</fullName>
    </recommendedName>
</protein>
<evidence type="ECO:0000256" key="5">
    <source>
        <dbReference type="ARBA" id="ARBA00023136"/>
    </source>
</evidence>
<evidence type="ECO:0000256" key="4">
    <source>
        <dbReference type="ARBA" id="ARBA00022989"/>
    </source>
</evidence>
<keyword evidence="8" id="KW-1185">Reference proteome</keyword>
<comment type="similarity">
    <text evidence="2">Belongs to the UPF0057 (PMP3) family.</text>
</comment>
<keyword evidence="3 6" id="KW-0812">Transmembrane</keyword>
<dbReference type="Pfam" id="PF01679">
    <property type="entry name" value="Pmp3"/>
    <property type="match status" value="1"/>
</dbReference>
<comment type="caution">
    <text evidence="7">The sequence shown here is derived from an EMBL/GenBank/DDBJ whole genome shotgun (WGS) entry which is preliminary data.</text>
</comment>
<name>A0AAV5R8B6_PICKL</name>
<dbReference type="EMBL" id="BTGB01000005">
    <property type="protein sequence ID" value="GMM46864.1"/>
    <property type="molecule type" value="Genomic_DNA"/>
</dbReference>
<evidence type="ECO:0008006" key="9">
    <source>
        <dbReference type="Google" id="ProtNLM"/>
    </source>
</evidence>
<evidence type="ECO:0000256" key="1">
    <source>
        <dbReference type="ARBA" id="ARBA00004370"/>
    </source>
</evidence>
<comment type="subcellular location">
    <subcellularLocation>
        <location evidence="1">Membrane</location>
    </subcellularLocation>
</comment>
<evidence type="ECO:0000256" key="3">
    <source>
        <dbReference type="ARBA" id="ARBA00022692"/>
    </source>
</evidence>
<organism evidence="7 8">
    <name type="scientific">Pichia kluyveri</name>
    <name type="common">Yeast</name>
    <dbReference type="NCBI Taxonomy" id="36015"/>
    <lineage>
        <taxon>Eukaryota</taxon>
        <taxon>Fungi</taxon>
        <taxon>Dikarya</taxon>
        <taxon>Ascomycota</taxon>
        <taxon>Saccharomycotina</taxon>
        <taxon>Pichiomycetes</taxon>
        <taxon>Pichiales</taxon>
        <taxon>Pichiaceae</taxon>
        <taxon>Pichia</taxon>
    </lineage>
</organism>
<keyword evidence="5 6" id="KW-0472">Membrane</keyword>
<evidence type="ECO:0000313" key="7">
    <source>
        <dbReference type="EMBL" id="GMM46864.1"/>
    </source>
</evidence>
<accession>A0AAV5R8B6</accession>
<proteinExistence type="inferred from homology"/>
<dbReference type="AlphaFoldDB" id="A0AAV5R8B6"/>
<dbReference type="Proteomes" id="UP001378960">
    <property type="component" value="Unassembled WGS sequence"/>
</dbReference>
<feature type="transmembrane region" description="Helical" evidence="6">
    <location>
        <begin position="33"/>
        <end position="54"/>
    </location>
</feature>
<dbReference type="InterPro" id="IPR000612">
    <property type="entry name" value="PMP3"/>
</dbReference>